<evidence type="ECO:0000256" key="7">
    <source>
        <dbReference type="ARBA" id="ARBA00023136"/>
    </source>
</evidence>
<dbReference type="InterPro" id="IPR013130">
    <property type="entry name" value="Fe3_Rdtase_TM_dom"/>
</dbReference>
<dbReference type="SUPFAM" id="SSF63380">
    <property type="entry name" value="Riboflavin synthase domain-like"/>
    <property type="match status" value="1"/>
</dbReference>
<evidence type="ECO:0000313" key="11">
    <source>
        <dbReference type="Proteomes" id="UP000789508"/>
    </source>
</evidence>
<feature type="transmembrane region" description="Helical" evidence="8">
    <location>
        <begin position="248"/>
        <end position="268"/>
    </location>
</feature>
<dbReference type="PANTHER" id="PTHR11972">
    <property type="entry name" value="NADPH OXIDASE"/>
    <property type="match status" value="1"/>
</dbReference>
<keyword evidence="7 8" id="KW-0472">Membrane</keyword>
<dbReference type="GO" id="GO:0005886">
    <property type="term" value="C:plasma membrane"/>
    <property type="evidence" value="ECO:0007669"/>
    <property type="project" value="TreeGrafter"/>
</dbReference>
<dbReference type="CDD" id="cd06186">
    <property type="entry name" value="NOX_Duox_like_FAD_NADP"/>
    <property type="match status" value="1"/>
</dbReference>
<dbReference type="SFLD" id="SFLDG01168">
    <property type="entry name" value="Ferric_reductase_subgroup_(FRE"/>
    <property type="match status" value="1"/>
</dbReference>
<dbReference type="InterPro" id="IPR050369">
    <property type="entry name" value="RBOH/FRE"/>
</dbReference>
<reference evidence="10" key="1">
    <citation type="submission" date="2021-06" db="EMBL/GenBank/DDBJ databases">
        <authorList>
            <person name="Kallberg Y."/>
            <person name="Tangrot J."/>
            <person name="Rosling A."/>
        </authorList>
    </citation>
    <scope>NUCLEOTIDE SEQUENCE</scope>
    <source>
        <strain evidence="10">FL130A</strain>
    </source>
</reference>
<feature type="transmembrane region" description="Helical" evidence="8">
    <location>
        <begin position="126"/>
        <end position="147"/>
    </location>
</feature>
<feature type="transmembrane region" description="Helical" evidence="8">
    <location>
        <begin position="12"/>
        <end position="33"/>
    </location>
</feature>
<organism evidence="10 11">
    <name type="scientific">Ambispora leptoticha</name>
    <dbReference type="NCBI Taxonomy" id="144679"/>
    <lineage>
        <taxon>Eukaryota</taxon>
        <taxon>Fungi</taxon>
        <taxon>Fungi incertae sedis</taxon>
        <taxon>Mucoromycota</taxon>
        <taxon>Glomeromycotina</taxon>
        <taxon>Glomeromycetes</taxon>
        <taxon>Archaeosporales</taxon>
        <taxon>Ambisporaceae</taxon>
        <taxon>Ambispora</taxon>
    </lineage>
</organism>
<feature type="transmembrane region" description="Helical" evidence="8">
    <location>
        <begin position="88"/>
        <end position="106"/>
    </location>
</feature>
<sequence length="535" mass="61537">MSFLPNFASGYYSTVTAIIIIILFAIPYQFSLLKKFYNSRAKSLKTNTKNENNENLIPIHWQITVWNHKFWNYMLHIIGVGDMSTKEIILLAIYLGLNAAFLFIPFEDQLTHDIVLRNNRFGWIGLTNAAFVFPLATRNSIFVHLLGIPFERIITFHRWVGRMVIFMIMFHGGSHITHRWQTVTHDIGDLIFTYRVNLTGFLSFTGLFVIGVTSHSLVRRRAFEVFYYGHFFFIMFLAIAFLHDRNHVYWLSLGFILYIIDRIIRFIIGYKETNIISIKALEGGVTRVTFTRQMNYKPGQYVFVHFPQLSKLQWHPVSLSSAPRLTESGEQHHAMIHLKASGDFTESLFDLVRSSNEGNLPMPITMRVEGPYGRPSLNFEDFKTVVLIGGGIGVTPIMSLLQDLVDRQVTGIPITTQSIFFIWTVPNLVSYTWFESEIQEVQDKFSSLPTEIYRLNIKIFVTRSKEILPADTTLLIQGRPSFNTLLHEIKQYHGSGDIAIAVCGPVAMIKEVQQIGIKQSDRFGLFKIHKETFAL</sequence>
<evidence type="ECO:0000256" key="4">
    <source>
        <dbReference type="ARBA" id="ARBA00022989"/>
    </source>
</evidence>
<dbReference type="Pfam" id="PF08022">
    <property type="entry name" value="FAD_binding_8"/>
    <property type="match status" value="1"/>
</dbReference>
<evidence type="ECO:0000256" key="1">
    <source>
        <dbReference type="ARBA" id="ARBA00004141"/>
    </source>
</evidence>
<dbReference type="Gene3D" id="3.40.50.80">
    <property type="entry name" value="Nucleotide-binding domain of ferredoxin-NADP reductase (FNR) module"/>
    <property type="match status" value="1"/>
</dbReference>
<keyword evidence="11" id="KW-1185">Reference proteome</keyword>
<evidence type="ECO:0000256" key="3">
    <source>
        <dbReference type="ARBA" id="ARBA00022982"/>
    </source>
</evidence>
<comment type="caution">
    <text evidence="10">The sequence shown here is derived from an EMBL/GenBank/DDBJ whole genome shotgun (WGS) entry which is preliminary data.</text>
</comment>
<keyword evidence="2 8" id="KW-0812">Transmembrane</keyword>
<dbReference type="InterPro" id="IPR013112">
    <property type="entry name" value="FAD-bd_8"/>
</dbReference>
<feature type="domain" description="FAD-binding FR-type" evidence="9">
    <location>
        <begin position="268"/>
        <end position="378"/>
    </location>
</feature>
<feature type="transmembrane region" description="Helical" evidence="8">
    <location>
        <begin position="198"/>
        <end position="218"/>
    </location>
</feature>
<dbReference type="PROSITE" id="PS51384">
    <property type="entry name" value="FAD_FR"/>
    <property type="match status" value="1"/>
</dbReference>
<dbReference type="Pfam" id="PF01794">
    <property type="entry name" value="Ferric_reduct"/>
    <property type="match status" value="1"/>
</dbReference>
<evidence type="ECO:0000256" key="8">
    <source>
        <dbReference type="SAM" id="Phobius"/>
    </source>
</evidence>
<dbReference type="InterPro" id="IPR017938">
    <property type="entry name" value="Riboflavin_synthase-like_b-brl"/>
</dbReference>
<dbReference type="Pfam" id="PF08030">
    <property type="entry name" value="NAD_binding_6"/>
    <property type="match status" value="2"/>
</dbReference>
<feature type="transmembrane region" description="Helical" evidence="8">
    <location>
        <begin position="225"/>
        <end position="242"/>
    </location>
</feature>
<keyword evidence="6" id="KW-0813">Transport</keyword>
<name>A0A9N9GJ16_9GLOM</name>
<keyword evidence="6" id="KW-0406">Ion transport</keyword>
<dbReference type="GO" id="GO:0016491">
    <property type="term" value="F:oxidoreductase activity"/>
    <property type="evidence" value="ECO:0007669"/>
    <property type="project" value="UniProtKB-KW"/>
</dbReference>
<dbReference type="GO" id="GO:0006811">
    <property type="term" value="P:monoatomic ion transport"/>
    <property type="evidence" value="ECO:0007669"/>
    <property type="project" value="UniProtKB-KW"/>
</dbReference>
<dbReference type="OrthoDB" id="167398at2759"/>
<evidence type="ECO:0000256" key="2">
    <source>
        <dbReference type="ARBA" id="ARBA00022692"/>
    </source>
</evidence>
<dbReference type="InterPro" id="IPR017927">
    <property type="entry name" value="FAD-bd_FR_type"/>
</dbReference>
<comment type="subcellular location">
    <subcellularLocation>
        <location evidence="1">Membrane</location>
        <topology evidence="1">Multi-pass membrane protein</topology>
    </subcellularLocation>
</comment>
<dbReference type="InterPro" id="IPR039261">
    <property type="entry name" value="FNR_nucleotide-bd"/>
</dbReference>
<dbReference type="Proteomes" id="UP000789508">
    <property type="component" value="Unassembled WGS sequence"/>
</dbReference>
<dbReference type="SUPFAM" id="SSF52343">
    <property type="entry name" value="Ferredoxin reductase-like, C-terminal NADP-linked domain"/>
    <property type="match status" value="1"/>
</dbReference>
<dbReference type="Gene3D" id="2.40.30.10">
    <property type="entry name" value="Translation factors"/>
    <property type="match status" value="1"/>
</dbReference>
<dbReference type="PANTHER" id="PTHR11972:SF193">
    <property type="entry name" value="FAD-BINDING FR-TYPE DOMAIN-CONTAINING PROTEIN"/>
    <property type="match status" value="1"/>
</dbReference>
<proteinExistence type="predicted"/>
<keyword evidence="5" id="KW-0560">Oxidoreductase</keyword>
<dbReference type="AlphaFoldDB" id="A0A9N9GJ16"/>
<gene>
    <name evidence="10" type="ORF">ALEPTO_LOCUS8682</name>
</gene>
<keyword evidence="3" id="KW-0249">Electron transport</keyword>
<evidence type="ECO:0000259" key="9">
    <source>
        <dbReference type="PROSITE" id="PS51384"/>
    </source>
</evidence>
<evidence type="ECO:0000313" key="10">
    <source>
        <dbReference type="EMBL" id="CAG8613949.1"/>
    </source>
</evidence>
<accession>A0A9N9GJ16</accession>
<feature type="transmembrane region" description="Helical" evidence="8">
    <location>
        <begin position="159"/>
        <end position="178"/>
    </location>
</feature>
<dbReference type="SFLD" id="SFLDS00052">
    <property type="entry name" value="Ferric_Reductase_Domain"/>
    <property type="match status" value="1"/>
</dbReference>
<evidence type="ECO:0000256" key="6">
    <source>
        <dbReference type="ARBA" id="ARBA00023065"/>
    </source>
</evidence>
<keyword evidence="4 8" id="KW-1133">Transmembrane helix</keyword>
<evidence type="ECO:0000256" key="5">
    <source>
        <dbReference type="ARBA" id="ARBA00023002"/>
    </source>
</evidence>
<dbReference type="EMBL" id="CAJVPS010005321">
    <property type="protein sequence ID" value="CAG8613949.1"/>
    <property type="molecule type" value="Genomic_DNA"/>
</dbReference>
<protein>
    <submittedName>
        <fullName evidence="10">7355_t:CDS:1</fullName>
    </submittedName>
</protein>
<dbReference type="InterPro" id="IPR013121">
    <property type="entry name" value="Fe_red_NAD-bd_6"/>
</dbReference>